<evidence type="ECO:0000259" key="2">
    <source>
        <dbReference type="PROSITE" id="PS50887"/>
    </source>
</evidence>
<gene>
    <name evidence="3" type="ORF">ACFOSB_01240</name>
</gene>
<dbReference type="InterPro" id="IPR043128">
    <property type="entry name" value="Rev_trsase/Diguanyl_cyclase"/>
</dbReference>
<proteinExistence type="predicted"/>
<feature type="transmembrane region" description="Helical" evidence="1">
    <location>
        <begin position="81"/>
        <end position="100"/>
    </location>
</feature>
<keyword evidence="1" id="KW-0472">Membrane</keyword>
<dbReference type="EMBL" id="JBHRZG010000001">
    <property type="protein sequence ID" value="MFC3831486.1"/>
    <property type="molecule type" value="Genomic_DNA"/>
</dbReference>
<dbReference type="InterPro" id="IPR000160">
    <property type="entry name" value="GGDEF_dom"/>
</dbReference>
<dbReference type="InterPro" id="IPR029787">
    <property type="entry name" value="Nucleotide_cyclase"/>
</dbReference>
<keyword evidence="4" id="KW-1185">Reference proteome</keyword>
<dbReference type="GO" id="GO:0052621">
    <property type="term" value="F:diguanylate cyclase activity"/>
    <property type="evidence" value="ECO:0007669"/>
    <property type="project" value="UniProtKB-EC"/>
</dbReference>
<feature type="transmembrane region" description="Helical" evidence="1">
    <location>
        <begin position="106"/>
        <end position="126"/>
    </location>
</feature>
<dbReference type="CDD" id="cd01949">
    <property type="entry name" value="GGDEF"/>
    <property type="match status" value="1"/>
</dbReference>
<evidence type="ECO:0000313" key="3">
    <source>
        <dbReference type="EMBL" id="MFC3831486.1"/>
    </source>
</evidence>
<accession>A0ABV7Z233</accession>
<dbReference type="Pfam" id="PF00990">
    <property type="entry name" value="GGDEF"/>
    <property type="match status" value="1"/>
</dbReference>
<dbReference type="Gene3D" id="3.30.70.270">
    <property type="match status" value="1"/>
</dbReference>
<keyword evidence="1" id="KW-0812">Transmembrane</keyword>
<protein>
    <submittedName>
        <fullName evidence="3">Diguanylate cyclase domain-containing protein</fullName>
        <ecNumber evidence="3">2.7.7.65</ecNumber>
    </submittedName>
</protein>
<keyword evidence="1" id="KW-1133">Transmembrane helix</keyword>
<dbReference type="PROSITE" id="PS50887">
    <property type="entry name" value="GGDEF"/>
    <property type="match status" value="1"/>
</dbReference>
<dbReference type="Proteomes" id="UP001595803">
    <property type="component" value="Unassembled WGS sequence"/>
</dbReference>
<keyword evidence="3" id="KW-0808">Transferase</keyword>
<feature type="transmembrane region" description="Helical" evidence="1">
    <location>
        <begin position="20"/>
        <end position="38"/>
    </location>
</feature>
<dbReference type="SUPFAM" id="SSF55073">
    <property type="entry name" value="Nucleotide cyclase"/>
    <property type="match status" value="1"/>
</dbReference>
<keyword evidence="3" id="KW-0548">Nucleotidyltransferase</keyword>
<feature type="transmembrane region" description="Helical" evidence="1">
    <location>
        <begin position="50"/>
        <end position="69"/>
    </location>
</feature>
<dbReference type="NCBIfam" id="TIGR00254">
    <property type="entry name" value="GGDEF"/>
    <property type="match status" value="1"/>
</dbReference>
<dbReference type="InterPro" id="IPR050469">
    <property type="entry name" value="Diguanylate_Cyclase"/>
</dbReference>
<comment type="caution">
    <text evidence="3">The sequence shown here is derived from an EMBL/GenBank/DDBJ whole genome shotgun (WGS) entry which is preliminary data.</text>
</comment>
<name>A0ABV7Z233_9DEIO</name>
<dbReference type="EC" id="2.7.7.65" evidence="3"/>
<evidence type="ECO:0000256" key="1">
    <source>
        <dbReference type="SAM" id="Phobius"/>
    </source>
</evidence>
<organism evidence="3 4">
    <name type="scientific">Deinococcus rufus</name>
    <dbReference type="NCBI Taxonomy" id="2136097"/>
    <lineage>
        <taxon>Bacteria</taxon>
        <taxon>Thermotogati</taxon>
        <taxon>Deinococcota</taxon>
        <taxon>Deinococci</taxon>
        <taxon>Deinococcales</taxon>
        <taxon>Deinococcaceae</taxon>
        <taxon>Deinococcus</taxon>
    </lineage>
</organism>
<sequence length="362" mass="40208">MTVRPDPSPSRAWIVTSDRLRRINYLAVMLVLPPVFLWNALRLDVPAERLLLVLSAVGPLASLVFLIVSRGRALPSRRMEPVIDVVLLLTVALLAAVHWHSARPELTSGALLSALLFPGYFMRWSVVYRDHPVRRHGLSAAYLLLTVAAVAGAYAHGHRDIDPLTVLLLGGLLLVHLSDFQRVARQVDLEREQRTAAEHTARHDSLTGLPNRRAFEQDGEHLDPTRRHSLIVLDIDHFKVINDTHGHDIGDQVLAALAPRLVAIVQHHGRAYRWGGEEFAVLLPDTPAIQAAEIAETVRRRIEEQPCAGVGITVSLGVGEWQPNLSLRENFVLVDTALGHAKERGRNRVCRVDCGPLPPYLH</sequence>
<dbReference type="RefSeq" id="WP_322473065.1">
    <property type="nucleotide sequence ID" value="NZ_JBHRZG010000001.1"/>
</dbReference>
<dbReference type="PANTHER" id="PTHR45138:SF9">
    <property type="entry name" value="DIGUANYLATE CYCLASE DGCM-RELATED"/>
    <property type="match status" value="1"/>
</dbReference>
<reference evidence="4" key="1">
    <citation type="journal article" date="2019" name="Int. J. Syst. Evol. Microbiol.">
        <title>The Global Catalogue of Microorganisms (GCM) 10K type strain sequencing project: providing services to taxonomists for standard genome sequencing and annotation.</title>
        <authorList>
            <consortium name="The Broad Institute Genomics Platform"/>
            <consortium name="The Broad Institute Genome Sequencing Center for Infectious Disease"/>
            <person name="Wu L."/>
            <person name="Ma J."/>
        </authorList>
    </citation>
    <scope>NUCLEOTIDE SEQUENCE [LARGE SCALE GENOMIC DNA]</scope>
    <source>
        <strain evidence="4">CCTCC AB 2017081</strain>
    </source>
</reference>
<evidence type="ECO:0000313" key="4">
    <source>
        <dbReference type="Proteomes" id="UP001595803"/>
    </source>
</evidence>
<feature type="transmembrane region" description="Helical" evidence="1">
    <location>
        <begin position="138"/>
        <end position="155"/>
    </location>
</feature>
<feature type="domain" description="GGDEF" evidence="2">
    <location>
        <begin position="226"/>
        <end position="354"/>
    </location>
</feature>
<dbReference type="PANTHER" id="PTHR45138">
    <property type="entry name" value="REGULATORY COMPONENTS OF SENSORY TRANSDUCTION SYSTEM"/>
    <property type="match status" value="1"/>
</dbReference>
<dbReference type="SMART" id="SM00267">
    <property type="entry name" value="GGDEF"/>
    <property type="match status" value="1"/>
</dbReference>